<keyword evidence="8" id="KW-1185">Reference proteome</keyword>
<dbReference type="Gene3D" id="2.40.37.10">
    <property type="entry name" value="Lyase, Ornithine Decarboxylase, Chain A, domain 1"/>
    <property type="match status" value="1"/>
</dbReference>
<dbReference type="SUPFAM" id="SSF50621">
    <property type="entry name" value="Alanine racemase C-terminal domain-like"/>
    <property type="match status" value="1"/>
</dbReference>
<dbReference type="InterPro" id="IPR001608">
    <property type="entry name" value="Ala_racemase_N"/>
</dbReference>
<keyword evidence="2 4" id="KW-0663">Pyridoxal phosphate</keyword>
<evidence type="ECO:0000256" key="3">
    <source>
        <dbReference type="ARBA" id="ARBA00023235"/>
    </source>
</evidence>
<feature type="domain" description="Alanine racemase C-terminal" evidence="6">
    <location>
        <begin position="230"/>
        <end position="347"/>
    </location>
</feature>
<dbReference type="InterPro" id="IPR011079">
    <property type="entry name" value="Ala_racemase_C"/>
</dbReference>
<feature type="binding site" evidence="5">
    <location>
        <position position="297"/>
    </location>
    <ligand>
        <name>substrate</name>
    </ligand>
</feature>
<comment type="cofactor">
    <cofactor evidence="1 4">
        <name>pyridoxal 5'-phosphate</name>
        <dbReference type="ChEBI" id="CHEBI:597326"/>
    </cofactor>
</comment>
<name>A0A7G9GY33_9FUSO</name>
<dbReference type="Pfam" id="PF01168">
    <property type="entry name" value="Ala_racemase_N"/>
    <property type="match status" value="1"/>
</dbReference>
<protein>
    <submittedName>
        <fullName evidence="7">Alanine racemase</fullName>
    </submittedName>
</protein>
<dbReference type="InterPro" id="IPR009006">
    <property type="entry name" value="Ala_racemase/Decarboxylase_C"/>
</dbReference>
<reference evidence="7 8" key="1">
    <citation type="submission" date="2020-08" db="EMBL/GenBank/DDBJ databases">
        <authorList>
            <person name="Liu C."/>
            <person name="Sun Q."/>
        </authorList>
    </citation>
    <scope>NUCLEOTIDE SEQUENCE [LARGE SCALE GENOMIC DNA]</scope>
    <source>
        <strain evidence="7 8">NSJ-57</strain>
    </source>
</reference>
<dbReference type="Proteomes" id="UP000515913">
    <property type="component" value="Chromosome"/>
</dbReference>
<dbReference type="GO" id="GO:0030632">
    <property type="term" value="P:D-alanine biosynthetic process"/>
    <property type="evidence" value="ECO:0007669"/>
    <property type="project" value="TreeGrafter"/>
</dbReference>
<dbReference type="AlphaFoldDB" id="A0A7G9GY33"/>
<dbReference type="GO" id="GO:0030170">
    <property type="term" value="F:pyridoxal phosphate binding"/>
    <property type="evidence" value="ECO:0007669"/>
    <property type="project" value="TreeGrafter"/>
</dbReference>
<dbReference type="InterPro" id="IPR020622">
    <property type="entry name" value="Ala_racemase_pyridoxalP-BS"/>
</dbReference>
<evidence type="ECO:0000259" key="6">
    <source>
        <dbReference type="SMART" id="SM01005"/>
    </source>
</evidence>
<sequence length="347" mass="39890">MVINSTKLFLSKNSLYHNVDYLKETKKKKLLPVVKANGYGHGMEEIVGALYFHGQKEYAVARYVEAERIRKMELKDIRILVFESIGDYSLIENKEDIDISANNINELKSALKYGIPSTRIQIKIDFGFGRNGIYPSEITELKKIIDKTEGKFRGLYSHLFAVNYEDGLLYIKQFNEIVDILGKDKFEMIHLQNSAATLTYDCKIVTHIRAGMLIYGLQDDGFYERNLKQIFSLESEISSIRNLENSKYIAYNLKKSDCNAKHIAKIKLGYADGFLKSNEGSFCLIGNREYKILQVTMDNTFLEVDESIREGDSVLLYHNVSLAALHNKMTIYELLTILSPRIPRVFR</sequence>
<dbReference type="Gene3D" id="3.20.20.10">
    <property type="entry name" value="Alanine racemase"/>
    <property type="match status" value="1"/>
</dbReference>
<dbReference type="PANTHER" id="PTHR30511:SF0">
    <property type="entry name" value="ALANINE RACEMASE, CATABOLIC-RELATED"/>
    <property type="match status" value="1"/>
</dbReference>
<feature type="binding site" evidence="5">
    <location>
        <position position="130"/>
    </location>
    <ligand>
        <name>substrate</name>
    </ligand>
</feature>
<evidence type="ECO:0000256" key="2">
    <source>
        <dbReference type="ARBA" id="ARBA00022898"/>
    </source>
</evidence>
<dbReference type="GO" id="GO:0008784">
    <property type="term" value="F:alanine racemase activity"/>
    <property type="evidence" value="ECO:0007669"/>
    <property type="project" value="InterPro"/>
</dbReference>
<proteinExistence type="predicted"/>
<organism evidence="7 8">
    <name type="scientific">Fusobacterium hominis</name>
    <dbReference type="NCBI Taxonomy" id="2764326"/>
    <lineage>
        <taxon>Bacteria</taxon>
        <taxon>Fusobacteriati</taxon>
        <taxon>Fusobacteriota</taxon>
        <taxon>Fusobacteriia</taxon>
        <taxon>Fusobacteriales</taxon>
        <taxon>Fusobacteriaceae</taxon>
        <taxon>Fusobacterium</taxon>
    </lineage>
</organism>
<feature type="modified residue" description="N6-(pyridoxal phosphate)lysine" evidence="4">
    <location>
        <position position="35"/>
    </location>
</feature>
<dbReference type="PROSITE" id="PS00395">
    <property type="entry name" value="ALANINE_RACEMASE"/>
    <property type="match status" value="1"/>
</dbReference>
<accession>A0A7G9GY33</accession>
<dbReference type="EMBL" id="CP060637">
    <property type="protein sequence ID" value="QNM15715.1"/>
    <property type="molecule type" value="Genomic_DNA"/>
</dbReference>
<dbReference type="PANTHER" id="PTHR30511">
    <property type="entry name" value="ALANINE RACEMASE"/>
    <property type="match status" value="1"/>
</dbReference>
<gene>
    <name evidence="7" type="ORF">H9Q81_02425</name>
</gene>
<keyword evidence="3" id="KW-0413">Isomerase</keyword>
<dbReference type="SMART" id="SM01005">
    <property type="entry name" value="Ala_racemase_C"/>
    <property type="match status" value="1"/>
</dbReference>
<dbReference type="RefSeq" id="WP_187423060.1">
    <property type="nucleotide sequence ID" value="NZ_CP060637.1"/>
</dbReference>
<dbReference type="InterPro" id="IPR029066">
    <property type="entry name" value="PLP-binding_barrel"/>
</dbReference>
<dbReference type="Pfam" id="PF00842">
    <property type="entry name" value="Ala_racemase_C"/>
    <property type="match status" value="1"/>
</dbReference>
<dbReference type="InterPro" id="IPR000821">
    <property type="entry name" value="Ala_racemase"/>
</dbReference>
<evidence type="ECO:0000256" key="5">
    <source>
        <dbReference type="PIRSR" id="PIRSR600821-52"/>
    </source>
</evidence>
<dbReference type="KEGG" id="fho:H9Q81_02425"/>
<evidence type="ECO:0000256" key="4">
    <source>
        <dbReference type="PIRSR" id="PIRSR600821-50"/>
    </source>
</evidence>
<dbReference type="SUPFAM" id="SSF51419">
    <property type="entry name" value="PLP-binding barrel"/>
    <property type="match status" value="1"/>
</dbReference>
<dbReference type="PRINTS" id="PR00992">
    <property type="entry name" value="ALARACEMASE"/>
</dbReference>
<dbReference type="GO" id="GO:0005829">
    <property type="term" value="C:cytosol"/>
    <property type="evidence" value="ECO:0007669"/>
    <property type="project" value="TreeGrafter"/>
</dbReference>
<evidence type="ECO:0000256" key="1">
    <source>
        <dbReference type="ARBA" id="ARBA00001933"/>
    </source>
</evidence>
<evidence type="ECO:0000313" key="8">
    <source>
        <dbReference type="Proteomes" id="UP000515913"/>
    </source>
</evidence>
<evidence type="ECO:0000313" key="7">
    <source>
        <dbReference type="EMBL" id="QNM15715.1"/>
    </source>
</evidence>